<sequence>MPSIQAHNIKYSTFESNQKEKSSFLQHFSAESWTTNEEVLVRCTVNSTINISYKYEYLHMY</sequence>
<reference evidence="1" key="1">
    <citation type="submission" date="2014-12" db="EMBL/GenBank/DDBJ databases">
        <title>Insight into the proteome of Arion vulgaris.</title>
        <authorList>
            <person name="Aradska J."/>
            <person name="Bulat T."/>
            <person name="Smidak R."/>
            <person name="Sarate P."/>
            <person name="Gangsoo J."/>
            <person name="Sialana F."/>
            <person name="Bilban M."/>
            <person name="Lubec G."/>
        </authorList>
    </citation>
    <scope>NUCLEOTIDE SEQUENCE</scope>
    <source>
        <tissue evidence="1">Skin</tissue>
    </source>
</reference>
<organism evidence="1">
    <name type="scientific">Arion vulgaris</name>
    <dbReference type="NCBI Taxonomy" id="1028688"/>
    <lineage>
        <taxon>Eukaryota</taxon>
        <taxon>Metazoa</taxon>
        <taxon>Spiralia</taxon>
        <taxon>Lophotrochozoa</taxon>
        <taxon>Mollusca</taxon>
        <taxon>Gastropoda</taxon>
        <taxon>Heterobranchia</taxon>
        <taxon>Euthyneura</taxon>
        <taxon>Panpulmonata</taxon>
        <taxon>Eupulmonata</taxon>
        <taxon>Stylommatophora</taxon>
        <taxon>Helicina</taxon>
        <taxon>Arionoidea</taxon>
        <taxon>Arionidae</taxon>
        <taxon>Arion</taxon>
    </lineage>
</organism>
<name>A0A0B6ZPC6_9EUPU</name>
<proteinExistence type="predicted"/>
<gene>
    <name evidence="1" type="primary">ORF70649</name>
</gene>
<evidence type="ECO:0000313" key="1">
    <source>
        <dbReference type="EMBL" id="CEK69555.1"/>
    </source>
</evidence>
<dbReference type="EMBL" id="HACG01022690">
    <property type="protein sequence ID" value="CEK69555.1"/>
    <property type="molecule type" value="Transcribed_RNA"/>
</dbReference>
<protein>
    <submittedName>
        <fullName evidence="1">Uncharacterized protein</fullName>
    </submittedName>
</protein>
<dbReference type="AlphaFoldDB" id="A0A0B6ZPC6"/>
<accession>A0A0B6ZPC6</accession>